<feature type="transmembrane region" description="Helical" evidence="1">
    <location>
        <begin position="6"/>
        <end position="27"/>
    </location>
</feature>
<evidence type="ECO:0000313" key="3">
    <source>
        <dbReference type="Proteomes" id="UP000278462"/>
    </source>
</evidence>
<accession>A0A3B8DIJ7</accession>
<keyword evidence="1" id="KW-0812">Transmembrane</keyword>
<dbReference type="Proteomes" id="UP000278462">
    <property type="component" value="Segment"/>
</dbReference>
<feature type="transmembrane region" description="Helical" evidence="1">
    <location>
        <begin position="39"/>
        <end position="62"/>
    </location>
</feature>
<sequence>MTSAFIVILACIFALGTITCSFIGLAVKKELSWTTISVSLLFSWAVFGYMIVDVAGDILYYYTL</sequence>
<evidence type="ECO:0000256" key="1">
    <source>
        <dbReference type="SAM" id="Phobius"/>
    </source>
</evidence>
<name>A0A3B8DIJ7_9CAUD</name>
<organism evidence="2 3">
    <name type="scientific">Citrobacter phage Maroon</name>
    <dbReference type="NCBI Taxonomy" id="2315469"/>
    <lineage>
        <taxon>Viruses</taxon>
        <taxon>Duplodnaviria</taxon>
        <taxon>Heunggongvirae</taxon>
        <taxon>Uroviricota</taxon>
        <taxon>Caudoviricetes</taxon>
        <taxon>Pantevenvirales</taxon>
        <taxon>Straboviridae</taxon>
        <taxon>Pseudotevenvirus</taxon>
        <taxon>Pseudotevenvirus margaery</taxon>
    </lineage>
</organism>
<keyword evidence="1" id="KW-0472">Membrane</keyword>
<evidence type="ECO:0000313" key="2">
    <source>
        <dbReference type="EMBL" id="AYJ72984.1"/>
    </source>
</evidence>
<protein>
    <submittedName>
        <fullName evidence="2">Uncharacterized protein</fullName>
    </submittedName>
</protein>
<gene>
    <name evidence="2" type="ORF">CPT_Maroon_121</name>
</gene>
<proteinExistence type="predicted"/>
<dbReference type="EMBL" id="MH823906">
    <property type="protein sequence ID" value="AYJ72984.1"/>
    <property type="molecule type" value="Genomic_DNA"/>
</dbReference>
<reference evidence="3" key="1">
    <citation type="submission" date="2018-08" db="EMBL/GenBank/DDBJ databases">
        <title>Complete Genome of Citrobacter freundii Myophage Maroon.</title>
        <authorList>
            <person name="McDermott J.R."/>
            <person name="Shao Q."/>
            <person name="O'Leary C."/>
            <person name="Liu M."/>
        </authorList>
    </citation>
    <scope>NUCLEOTIDE SEQUENCE [LARGE SCALE GENOMIC DNA]</scope>
</reference>
<keyword evidence="1" id="KW-1133">Transmembrane helix</keyword>